<protein>
    <submittedName>
        <fullName evidence="1">Uncharacterized protein</fullName>
    </submittedName>
</protein>
<name>A0A8J5R683_ZIZPA</name>
<evidence type="ECO:0000313" key="3">
    <source>
        <dbReference type="Proteomes" id="UP000729402"/>
    </source>
</evidence>
<accession>A0A8J5R683</accession>
<gene>
    <name evidence="2" type="ORF">GUJ93_ZPchr0007g5040</name>
    <name evidence="1" type="ORF">GUJ93_ZPchr2171g28985</name>
</gene>
<organism evidence="1 3">
    <name type="scientific">Zizania palustris</name>
    <name type="common">Northern wild rice</name>
    <dbReference type="NCBI Taxonomy" id="103762"/>
    <lineage>
        <taxon>Eukaryota</taxon>
        <taxon>Viridiplantae</taxon>
        <taxon>Streptophyta</taxon>
        <taxon>Embryophyta</taxon>
        <taxon>Tracheophyta</taxon>
        <taxon>Spermatophyta</taxon>
        <taxon>Magnoliopsida</taxon>
        <taxon>Liliopsida</taxon>
        <taxon>Poales</taxon>
        <taxon>Poaceae</taxon>
        <taxon>BOP clade</taxon>
        <taxon>Oryzoideae</taxon>
        <taxon>Oryzeae</taxon>
        <taxon>Zizaniinae</taxon>
        <taxon>Zizania</taxon>
    </lineage>
</organism>
<evidence type="ECO:0000313" key="1">
    <source>
        <dbReference type="EMBL" id="KAG8042957.1"/>
    </source>
</evidence>
<reference evidence="1" key="1">
    <citation type="journal article" date="2021" name="bioRxiv">
        <title>Whole Genome Assembly and Annotation of Northern Wild Rice, Zizania palustris L., Supports a Whole Genome Duplication in the Zizania Genus.</title>
        <authorList>
            <person name="Haas M."/>
            <person name="Kono T."/>
            <person name="Macchietto M."/>
            <person name="Millas R."/>
            <person name="McGilp L."/>
            <person name="Shao M."/>
            <person name="Duquette J."/>
            <person name="Hirsch C.N."/>
            <person name="Kimball J."/>
        </authorList>
    </citation>
    <scope>NUCLEOTIDE SEQUENCE</scope>
    <source>
        <tissue evidence="1">Fresh leaf tissue</tissue>
    </source>
</reference>
<proteinExistence type="predicted"/>
<evidence type="ECO:0000313" key="2">
    <source>
        <dbReference type="EMBL" id="KAG8080256.1"/>
    </source>
</evidence>
<dbReference type="Proteomes" id="UP000729402">
    <property type="component" value="Unassembled WGS sequence"/>
</dbReference>
<dbReference type="EMBL" id="JAAALK010000282">
    <property type="protein sequence ID" value="KAG8080256.1"/>
    <property type="molecule type" value="Genomic_DNA"/>
</dbReference>
<keyword evidence="3" id="KW-1185">Reference proteome</keyword>
<dbReference type="EMBL" id="JAAALK010001405">
    <property type="protein sequence ID" value="KAG8042957.1"/>
    <property type="molecule type" value="Genomic_DNA"/>
</dbReference>
<comment type="caution">
    <text evidence="1">The sequence shown here is derived from an EMBL/GenBank/DDBJ whole genome shotgun (WGS) entry which is preliminary data.</text>
</comment>
<reference evidence="1" key="2">
    <citation type="submission" date="2021-02" db="EMBL/GenBank/DDBJ databases">
        <authorList>
            <person name="Kimball J.A."/>
            <person name="Haas M.W."/>
            <person name="Macchietto M."/>
            <person name="Kono T."/>
            <person name="Duquette J."/>
            <person name="Shao M."/>
        </authorList>
    </citation>
    <scope>NUCLEOTIDE SEQUENCE</scope>
    <source>
        <tissue evidence="1">Fresh leaf tissue</tissue>
    </source>
</reference>
<dbReference type="AlphaFoldDB" id="A0A8J5R683"/>
<sequence length="77" mass="7916">MGDDVRLDGDRTGARLGVGEVIGGDKPCNSVNSMGRVQKRRRTGGGGEIPVGPCGAPAYGGVSEDGRRRAGVYGVRE</sequence>